<evidence type="ECO:0000259" key="1">
    <source>
        <dbReference type="Pfam" id="PF19783"/>
    </source>
</evidence>
<keyword evidence="3" id="KW-1185">Reference proteome</keyword>
<evidence type="ECO:0000313" key="2">
    <source>
        <dbReference type="EMBL" id="EDO52464.1"/>
    </source>
</evidence>
<dbReference type="EMBL" id="AAYH02000048">
    <property type="protein sequence ID" value="EDO52464.1"/>
    <property type="molecule type" value="Genomic_DNA"/>
</dbReference>
<feature type="domain" description="DUF6268" evidence="1">
    <location>
        <begin position="40"/>
        <end position="318"/>
    </location>
</feature>
<proteinExistence type="predicted"/>
<dbReference type="Proteomes" id="UP000004110">
    <property type="component" value="Unassembled WGS sequence"/>
</dbReference>
<organism evidence="2 3">
    <name type="scientific">Bacteroides uniformis (strain ATCC 8492 / DSM 6597 / CCUG 4942 / CIP 103695 / JCM 5828 / KCTC 5204 / NCTC 13054 / VPI 0061)</name>
    <dbReference type="NCBI Taxonomy" id="411479"/>
    <lineage>
        <taxon>Bacteria</taxon>
        <taxon>Pseudomonadati</taxon>
        <taxon>Bacteroidota</taxon>
        <taxon>Bacteroidia</taxon>
        <taxon>Bacteroidales</taxon>
        <taxon>Bacteroidaceae</taxon>
        <taxon>Bacteroides</taxon>
    </lineage>
</organism>
<gene>
    <name evidence="2" type="ORF">BACUNI_04079</name>
</gene>
<reference evidence="2" key="1">
    <citation type="submission" date="2007-06" db="EMBL/GenBank/DDBJ databases">
        <authorList>
            <person name="Fulton L."/>
            <person name="Clifton S."/>
            <person name="Fulton B."/>
            <person name="Xu J."/>
            <person name="Minx P."/>
            <person name="Pepin K.H."/>
            <person name="Johnson M."/>
            <person name="Thiruvilangam P."/>
            <person name="Bhonagiri V."/>
            <person name="Nash W.E."/>
            <person name="Mardis E.R."/>
            <person name="Wilson R.K."/>
        </authorList>
    </citation>
    <scope>NUCLEOTIDE SEQUENCE [LARGE SCALE GENOMIC DNA]</scope>
    <source>
        <strain evidence="2">ATCC 8492</strain>
    </source>
</reference>
<name>A0ABC9N707_BACUC</name>
<reference evidence="2" key="2">
    <citation type="submission" date="2013-11" db="EMBL/GenBank/DDBJ databases">
        <title>Draft genome sequence of Bacteroides uniformis (ATCC 8492).</title>
        <authorList>
            <person name="Sudarsanam P."/>
            <person name="Ley R."/>
            <person name="Guruge J."/>
            <person name="Turnbaugh P.J."/>
            <person name="Mahowald M."/>
            <person name="Liep D."/>
            <person name="Gordon J."/>
        </authorList>
    </citation>
    <scope>NUCLEOTIDE SEQUENCE</scope>
    <source>
        <strain evidence="2">ATCC 8492</strain>
    </source>
</reference>
<dbReference type="InterPro" id="IPR046235">
    <property type="entry name" value="DUF6268"/>
</dbReference>
<sequence length="321" mass="35795">MLPAYLPQDYICRKHLHIPMKTNSVILLVLWLAAWPFCCRGQGYISYDYLPESSLKDDLGNEYGSGSLMMVSGRYNLPLSVRHDDKGRLVAWSATVNAAYGVFHNKGQARELNPDNLLNASLNISHIRPLSDKWSIIASVGGGVYAPLDGVSMKTLLANGAIIFVYKLRKNLDLGIGAGLTNSYGIPMILPMMYFSWRNAGRYELKVDMSSGMKVSVATWLNKKLKLELTALDMDGMSAVMEVDGKSKIYSTVMLRSYISPSCQLSRKTAVYLGVGGNWIRGISMSDRSLKGFLNNFKNDEDEPCFRPTLRLTVGFRYTLK</sequence>
<dbReference type="Pfam" id="PF19783">
    <property type="entry name" value="DUF6268"/>
    <property type="match status" value="1"/>
</dbReference>
<protein>
    <recommendedName>
        <fullName evidence="1">DUF6268 domain-containing protein</fullName>
    </recommendedName>
</protein>
<evidence type="ECO:0000313" key="3">
    <source>
        <dbReference type="Proteomes" id="UP000004110"/>
    </source>
</evidence>
<comment type="caution">
    <text evidence="2">The sequence shown here is derived from an EMBL/GenBank/DDBJ whole genome shotgun (WGS) entry which is preliminary data.</text>
</comment>
<accession>A0ABC9N707</accession>
<dbReference type="AlphaFoldDB" id="A0ABC9N707"/>